<name>E9GRE7_DAPPU</name>
<gene>
    <name evidence="1" type="ORF">DAPPUDRAFT_305279</name>
</gene>
<proteinExistence type="predicted"/>
<dbReference type="InParanoid" id="E9GRE7"/>
<reference evidence="1 2" key="1">
    <citation type="journal article" date="2011" name="Science">
        <title>The ecoresponsive genome of Daphnia pulex.</title>
        <authorList>
            <person name="Colbourne J.K."/>
            <person name="Pfrender M.E."/>
            <person name="Gilbert D."/>
            <person name="Thomas W.K."/>
            <person name="Tucker A."/>
            <person name="Oakley T.H."/>
            <person name="Tokishita S."/>
            <person name="Aerts A."/>
            <person name="Arnold G.J."/>
            <person name="Basu M.K."/>
            <person name="Bauer D.J."/>
            <person name="Caceres C.E."/>
            <person name="Carmel L."/>
            <person name="Casola C."/>
            <person name="Choi J.H."/>
            <person name="Detter J.C."/>
            <person name="Dong Q."/>
            <person name="Dusheyko S."/>
            <person name="Eads B.D."/>
            <person name="Frohlich T."/>
            <person name="Geiler-Samerotte K.A."/>
            <person name="Gerlach D."/>
            <person name="Hatcher P."/>
            <person name="Jogdeo S."/>
            <person name="Krijgsveld J."/>
            <person name="Kriventseva E.V."/>
            <person name="Kultz D."/>
            <person name="Laforsch C."/>
            <person name="Lindquist E."/>
            <person name="Lopez J."/>
            <person name="Manak J.R."/>
            <person name="Muller J."/>
            <person name="Pangilinan J."/>
            <person name="Patwardhan R.P."/>
            <person name="Pitluck S."/>
            <person name="Pritham E.J."/>
            <person name="Rechtsteiner A."/>
            <person name="Rho M."/>
            <person name="Rogozin I.B."/>
            <person name="Sakarya O."/>
            <person name="Salamov A."/>
            <person name="Schaack S."/>
            <person name="Shapiro H."/>
            <person name="Shiga Y."/>
            <person name="Skalitzky C."/>
            <person name="Smith Z."/>
            <person name="Souvorov A."/>
            <person name="Sung W."/>
            <person name="Tang Z."/>
            <person name="Tsuchiya D."/>
            <person name="Tu H."/>
            <person name="Vos H."/>
            <person name="Wang M."/>
            <person name="Wolf Y.I."/>
            <person name="Yamagata H."/>
            <person name="Yamada T."/>
            <person name="Ye Y."/>
            <person name="Shaw J.R."/>
            <person name="Andrews J."/>
            <person name="Crease T.J."/>
            <person name="Tang H."/>
            <person name="Lucas S.M."/>
            <person name="Robertson H.M."/>
            <person name="Bork P."/>
            <person name="Koonin E.V."/>
            <person name="Zdobnov E.M."/>
            <person name="Grigoriev I.V."/>
            <person name="Lynch M."/>
            <person name="Boore J.L."/>
        </authorList>
    </citation>
    <scope>NUCLEOTIDE SEQUENCE [LARGE SCALE GENOMIC DNA]</scope>
</reference>
<protein>
    <submittedName>
        <fullName evidence="1">Uncharacterized protein</fullName>
    </submittedName>
</protein>
<keyword evidence="2" id="KW-1185">Reference proteome</keyword>
<dbReference type="HOGENOM" id="CLU_1742417_0_0_1"/>
<dbReference type="Proteomes" id="UP000000305">
    <property type="component" value="Unassembled WGS sequence"/>
</dbReference>
<dbReference type="KEGG" id="dpx:DAPPUDRAFT_305279"/>
<evidence type="ECO:0000313" key="2">
    <source>
        <dbReference type="Proteomes" id="UP000000305"/>
    </source>
</evidence>
<evidence type="ECO:0000313" key="1">
    <source>
        <dbReference type="EMBL" id="EFX77995.1"/>
    </source>
</evidence>
<dbReference type="AlphaFoldDB" id="E9GRE7"/>
<organism evidence="1 2">
    <name type="scientific">Daphnia pulex</name>
    <name type="common">Water flea</name>
    <dbReference type="NCBI Taxonomy" id="6669"/>
    <lineage>
        <taxon>Eukaryota</taxon>
        <taxon>Metazoa</taxon>
        <taxon>Ecdysozoa</taxon>
        <taxon>Arthropoda</taxon>
        <taxon>Crustacea</taxon>
        <taxon>Branchiopoda</taxon>
        <taxon>Diplostraca</taxon>
        <taxon>Cladocera</taxon>
        <taxon>Anomopoda</taxon>
        <taxon>Daphniidae</taxon>
        <taxon>Daphnia</taxon>
    </lineage>
</organism>
<dbReference type="EMBL" id="GL732559">
    <property type="protein sequence ID" value="EFX77995.1"/>
    <property type="molecule type" value="Genomic_DNA"/>
</dbReference>
<sequence length="150" mass="15972">MSVTGGLAVDLTRPSSLSTQVAEFSTKSILSESTSKEPIEEISIELGSRSIGFFVIFSFGETTDSTATIGPSGLATWVFFSMIGFALRLQGTSETIGVLLGTSTVSVLFSGRTCWTTHESTELTDKVSIGIIGTEVTHTDWSLSLEISDF</sequence>
<accession>E9GRE7</accession>